<proteinExistence type="predicted"/>
<dbReference type="PANTHER" id="PTHR31047:SF0">
    <property type="entry name" value="MEIOTICALLY UP-REGULATED GENE 157 PROTEIN"/>
    <property type="match status" value="1"/>
</dbReference>
<dbReference type="Proteomes" id="UP000297225">
    <property type="component" value="Unassembled WGS sequence"/>
</dbReference>
<dbReference type="STRING" id="1122973.GCA_000379925_00727"/>
<dbReference type="InterPro" id="IPR008928">
    <property type="entry name" value="6-hairpin_glycosidase_sf"/>
</dbReference>
<dbReference type="AlphaFoldDB" id="A0A4Y8WN64"/>
<dbReference type="GO" id="GO:0016787">
    <property type="term" value="F:hydrolase activity"/>
    <property type="evidence" value="ECO:0007669"/>
    <property type="project" value="UniProtKB-KW"/>
</dbReference>
<evidence type="ECO:0000313" key="1">
    <source>
        <dbReference type="EMBL" id="TFH94576.1"/>
    </source>
</evidence>
<dbReference type="InterPro" id="IPR012341">
    <property type="entry name" value="6hp_glycosidase-like_sf"/>
</dbReference>
<keyword evidence="2" id="KW-1185">Reference proteome</keyword>
<name>A0A4Y8WN64_9PORP</name>
<comment type="caution">
    <text evidence="1">The sequence shown here is derived from an EMBL/GenBank/DDBJ whole genome shotgun (WGS) entry which is preliminary data.</text>
</comment>
<gene>
    <name evidence="1" type="ORF">E4P47_06910</name>
</gene>
<reference evidence="1 2" key="1">
    <citation type="submission" date="2019-03" db="EMBL/GenBank/DDBJ databases">
        <title>Porphyromonas levii Isolated from the Uterus of Dairy Cows.</title>
        <authorList>
            <person name="Francis A.M."/>
        </authorList>
    </citation>
    <scope>NUCLEOTIDE SEQUENCE [LARGE SCALE GENOMIC DNA]</scope>
    <source>
        <strain evidence="1 2">AF5678</strain>
    </source>
</reference>
<dbReference type="EMBL" id="SPNC01000106">
    <property type="protein sequence ID" value="TFH94576.1"/>
    <property type="molecule type" value="Genomic_DNA"/>
</dbReference>
<protein>
    <submittedName>
        <fullName evidence="1">Glycoside hydrolase family 125 protein</fullName>
    </submittedName>
</protein>
<keyword evidence="1" id="KW-0378">Hydrolase</keyword>
<organism evidence="1 2">
    <name type="scientific">Porphyromonas levii</name>
    <dbReference type="NCBI Taxonomy" id="28114"/>
    <lineage>
        <taxon>Bacteria</taxon>
        <taxon>Pseudomonadati</taxon>
        <taxon>Bacteroidota</taxon>
        <taxon>Bacteroidia</taxon>
        <taxon>Bacteroidales</taxon>
        <taxon>Porphyromonadaceae</taxon>
        <taxon>Porphyromonas</taxon>
    </lineage>
</organism>
<evidence type="ECO:0000313" key="2">
    <source>
        <dbReference type="Proteomes" id="UP000297225"/>
    </source>
</evidence>
<dbReference type="RefSeq" id="WP_134849036.1">
    <property type="nucleotide sequence ID" value="NZ_CP197400.1"/>
</dbReference>
<dbReference type="SUPFAM" id="SSF48208">
    <property type="entry name" value="Six-hairpin glycosidases"/>
    <property type="match status" value="1"/>
</dbReference>
<dbReference type="OrthoDB" id="181472at2"/>
<dbReference type="InterPro" id="IPR008313">
    <property type="entry name" value="GH125"/>
</dbReference>
<sequence>MRKVLLGIALGAMAMVALAGDFQSKRPKLSDRLFSSAVVEADIVRLQNLITHEKLSWMVGNCLPNTLDTTVHYRLDAEGKPETFVFTGDIAAMWLRDSGAQVWPYLRYAHSDAKVRSMLEGVIRMQLKQIILDPFANAFLDGPKESHWKSDNTLMLPGVHERKWEIDSLCYPIRLAYQYWKETGDTSVFDQNWLETIQRVLATFRDQQRKEGKGSYCFLRVTDRSTDGKSNIGWGEPVKPVGLIASAFRPSDDSTHYQFLVPSNFMAVASLRKAAEILEVVNGAVALATECRALGNEVAEALQNYAVYNHPKYGSIYAYEVDGFGNHNLMDDANVPSLLGMAYLGDVELDDPIYQNTRRFVLSDDNPYFFKGKVGEGIGGPHVGYDMIWPMSIMMRAFTSQSDAEIALCMQMLLDTDAGTGFMHESFHKDDATKFTRSWFAWQNSLFGELVLHLVDEGKINLLNNLK</sequence>
<dbReference type="PANTHER" id="PTHR31047">
    <property type="entry name" value="MEIOTICALLY UP-REGULATED GENE 157 PROTEIN"/>
    <property type="match status" value="1"/>
</dbReference>
<accession>A0A4Y8WN64</accession>
<dbReference type="PIRSF" id="PIRSF028846">
    <property type="entry name" value="UCP028846"/>
    <property type="match status" value="1"/>
</dbReference>
<dbReference type="SMART" id="SM01149">
    <property type="entry name" value="DUF1237"/>
    <property type="match status" value="1"/>
</dbReference>
<dbReference type="GO" id="GO:0005975">
    <property type="term" value="P:carbohydrate metabolic process"/>
    <property type="evidence" value="ECO:0007669"/>
    <property type="project" value="InterPro"/>
</dbReference>
<dbReference type="Gene3D" id="1.50.10.10">
    <property type="match status" value="1"/>
</dbReference>
<dbReference type="Pfam" id="PF06824">
    <property type="entry name" value="Glyco_hydro_125"/>
    <property type="match status" value="1"/>
</dbReference>